<name>A0A934KNS1_9BACT</name>
<keyword evidence="1" id="KW-1133">Transmembrane helix</keyword>
<keyword evidence="1" id="KW-0472">Membrane</keyword>
<feature type="transmembrane region" description="Helical" evidence="1">
    <location>
        <begin position="255"/>
        <end position="278"/>
    </location>
</feature>
<feature type="transmembrane region" description="Helical" evidence="1">
    <location>
        <begin position="171"/>
        <end position="195"/>
    </location>
</feature>
<feature type="transmembrane region" description="Helical" evidence="1">
    <location>
        <begin position="122"/>
        <end position="140"/>
    </location>
</feature>
<dbReference type="Proteomes" id="UP000614410">
    <property type="component" value="Unassembled WGS sequence"/>
</dbReference>
<feature type="transmembrane region" description="Helical" evidence="1">
    <location>
        <begin position="96"/>
        <end position="116"/>
    </location>
</feature>
<feature type="transmembrane region" description="Helical" evidence="1">
    <location>
        <begin position="308"/>
        <end position="325"/>
    </location>
</feature>
<comment type="caution">
    <text evidence="2">The sequence shown here is derived from an EMBL/GenBank/DDBJ whole genome shotgun (WGS) entry which is preliminary data.</text>
</comment>
<evidence type="ECO:0000313" key="2">
    <source>
        <dbReference type="EMBL" id="MBJ7608492.1"/>
    </source>
</evidence>
<feature type="transmembrane region" description="Helical" evidence="1">
    <location>
        <begin position="285"/>
        <end position="302"/>
    </location>
</feature>
<gene>
    <name evidence="2" type="ORF">JF887_03540</name>
</gene>
<organism evidence="2 3">
    <name type="scientific">Candidatus Amunia macphersoniae</name>
    <dbReference type="NCBI Taxonomy" id="3127014"/>
    <lineage>
        <taxon>Bacteria</taxon>
        <taxon>Bacillati</taxon>
        <taxon>Candidatus Dormiibacterota</taxon>
        <taxon>Candidatus Dormibacteria</taxon>
        <taxon>Candidatus Aeolococcales</taxon>
        <taxon>Candidatus Aeolococcaceae</taxon>
        <taxon>Candidatus Amunia</taxon>
    </lineage>
</organism>
<dbReference type="AlphaFoldDB" id="A0A934KNS1"/>
<evidence type="ECO:0000256" key="1">
    <source>
        <dbReference type="SAM" id="Phobius"/>
    </source>
</evidence>
<dbReference type="EMBL" id="JAEKNN010000016">
    <property type="protein sequence ID" value="MBJ7608492.1"/>
    <property type="molecule type" value="Genomic_DNA"/>
</dbReference>
<sequence>MAIGSRAPSATPGLRSLKALAPIRFTRRHWRAAVIATYAILLATVELHHEPWFDEAQAWLLARDASPWELVAHRLHYEGTPGLWQLILMPFAKAGLPYRTVSVLGALFALGGVVVFVRRAPLPPLVVASVPFTYFILFQYGVVARSYSVLLLLLSLVAAGWRGRWSHPVRHMLLLGLLSQVSLHGLIVAASVVVADLPELSRRWHAMAVRRRRAQVGALTGFLVLTVATVVELWPTADNSGGGSWHLGISDIATAIATFTHSAPVPLLIVPALLVLGWWFRVRGVLPLVVLAVGGLGLLFVLRYASPWHGGVVFVVILFALWISWPQRPAEPGGGPRHHRLRSAALVATMVVMATQLVWTAAAVRFDLASSYSGTAGAAEYLASHLAGRRVDAVGKWSVGLLPYFRSNVFNNYHHAGGPSYWPWSYATNPLQGGWPAVLADHPDVIVVTAKSRSPATLPCIPGYHQAAVFPGAIYFAMAPYESETVAIYELQGPPPAPDAQVTSGCGAA</sequence>
<keyword evidence="1" id="KW-0812">Transmembrane</keyword>
<reference evidence="2 3" key="1">
    <citation type="submission" date="2020-10" db="EMBL/GenBank/DDBJ databases">
        <title>Ca. Dormibacterota MAGs.</title>
        <authorList>
            <person name="Montgomery K."/>
        </authorList>
    </citation>
    <scope>NUCLEOTIDE SEQUENCE [LARGE SCALE GENOMIC DNA]</scope>
    <source>
        <strain evidence="2">Mitchell_Peninsula_5</strain>
    </source>
</reference>
<feature type="transmembrane region" description="Helical" evidence="1">
    <location>
        <begin position="216"/>
        <end position="235"/>
    </location>
</feature>
<protein>
    <submittedName>
        <fullName evidence="2">Uncharacterized protein</fullName>
    </submittedName>
</protein>
<proteinExistence type="predicted"/>
<evidence type="ECO:0000313" key="3">
    <source>
        <dbReference type="Proteomes" id="UP000614410"/>
    </source>
</evidence>
<feature type="transmembrane region" description="Helical" evidence="1">
    <location>
        <begin position="345"/>
        <end position="364"/>
    </location>
</feature>
<accession>A0A934KNS1</accession>